<dbReference type="GO" id="GO:0005576">
    <property type="term" value="C:extracellular region"/>
    <property type="evidence" value="ECO:0007669"/>
    <property type="project" value="TreeGrafter"/>
</dbReference>
<sequence length="478" mass="56261">MAPTGILKVEGTKIVDTDGKEVLLRGAGVGGWANMENFITGFPGREYQIRQALAEVLGKEKAQFFFDKFLEYFFTEQDAKYYKSLGLNCIRVPFNYRHFEDDMNPRVLKPDGFKWLDRIVNLCAAEGIYTILDMHTVPGGQNGDWHSDSAHHVAEFWNHKDFQDRSVWLWEKIAEHFKGNPWIAGYNPLNEPCDPTHERLQAWYHQVYPAIRKIDPDHILFLDGNTFASDFSHFDVEETCKKWENTVYSVHDYSNYGFPASSETYTGTEEQKARIKRSYLRKVQWMKENNLPIWNGEFGPVYARKEYDGEEETPKINDSRITLLKDQLEVYDEDRISWSIWLYKDIGYQGMVYINPDTPYMKLFRGFLDKKFRLAIDAWGADDSKIRDVMEPFEQFITDNVDPKYRNLYPSPVWKFKDRIARISRNILLAEFMVKEWADHFEGMDEKQLDELAQSFKFENCVHRDSLNKVLRDHRGIA</sequence>
<comment type="similarity">
    <text evidence="1 5">Belongs to the glycosyl hydrolase 5 (cellulase A) family.</text>
</comment>
<keyword evidence="8" id="KW-1185">Reference proteome</keyword>
<dbReference type="InterPro" id="IPR001547">
    <property type="entry name" value="Glyco_hydro_5"/>
</dbReference>
<dbReference type="GO" id="GO:0009986">
    <property type="term" value="C:cell surface"/>
    <property type="evidence" value="ECO:0007669"/>
    <property type="project" value="TreeGrafter"/>
</dbReference>
<evidence type="ECO:0000256" key="4">
    <source>
        <dbReference type="ARBA" id="ARBA00023316"/>
    </source>
</evidence>
<dbReference type="SUPFAM" id="SSF51445">
    <property type="entry name" value="(Trans)glycosidases"/>
    <property type="match status" value="1"/>
</dbReference>
<protein>
    <submittedName>
        <fullName evidence="7">Glycoside hydrolase</fullName>
    </submittedName>
</protein>
<gene>
    <name evidence="7" type="ORF">P167DRAFT_481026</name>
</gene>
<dbReference type="Gene3D" id="3.20.20.80">
    <property type="entry name" value="Glycosidases"/>
    <property type="match status" value="1"/>
</dbReference>
<evidence type="ECO:0000256" key="1">
    <source>
        <dbReference type="ARBA" id="ARBA00005641"/>
    </source>
</evidence>
<evidence type="ECO:0000313" key="8">
    <source>
        <dbReference type="Proteomes" id="UP000277580"/>
    </source>
</evidence>
<dbReference type="GO" id="GO:0071555">
    <property type="term" value="P:cell wall organization"/>
    <property type="evidence" value="ECO:0007669"/>
    <property type="project" value="UniProtKB-KW"/>
</dbReference>
<dbReference type="AlphaFoldDB" id="A0A3N4LER9"/>
<organism evidence="7 8">
    <name type="scientific">Morchella conica CCBAS932</name>
    <dbReference type="NCBI Taxonomy" id="1392247"/>
    <lineage>
        <taxon>Eukaryota</taxon>
        <taxon>Fungi</taxon>
        <taxon>Dikarya</taxon>
        <taxon>Ascomycota</taxon>
        <taxon>Pezizomycotina</taxon>
        <taxon>Pezizomycetes</taxon>
        <taxon>Pezizales</taxon>
        <taxon>Morchellaceae</taxon>
        <taxon>Morchella</taxon>
    </lineage>
</organism>
<dbReference type="InterPro" id="IPR017853">
    <property type="entry name" value="GH"/>
</dbReference>
<keyword evidence="3 5" id="KW-0326">Glycosidase</keyword>
<evidence type="ECO:0000256" key="2">
    <source>
        <dbReference type="ARBA" id="ARBA00022801"/>
    </source>
</evidence>
<feature type="domain" description="Glycoside hydrolase family 5" evidence="6">
    <location>
        <begin position="75"/>
        <end position="344"/>
    </location>
</feature>
<dbReference type="Proteomes" id="UP000277580">
    <property type="component" value="Unassembled WGS sequence"/>
</dbReference>
<keyword evidence="2 5" id="KW-0378">Hydrolase</keyword>
<dbReference type="Pfam" id="PF00150">
    <property type="entry name" value="Cellulase"/>
    <property type="match status" value="1"/>
</dbReference>
<dbReference type="OrthoDB" id="1887033at2759"/>
<dbReference type="InParanoid" id="A0A3N4LER9"/>
<accession>A0A3N4LER9</accession>
<evidence type="ECO:0000313" key="7">
    <source>
        <dbReference type="EMBL" id="RPB16445.1"/>
    </source>
</evidence>
<proteinExistence type="inferred from homology"/>
<dbReference type="PANTHER" id="PTHR31297:SF13">
    <property type="entry name" value="PUTATIVE-RELATED"/>
    <property type="match status" value="1"/>
</dbReference>
<dbReference type="GO" id="GO:0009251">
    <property type="term" value="P:glucan catabolic process"/>
    <property type="evidence" value="ECO:0007669"/>
    <property type="project" value="TreeGrafter"/>
</dbReference>
<dbReference type="GO" id="GO:0008422">
    <property type="term" value="F:beta-glucosidase activity"/>
    <property type="evidence" value="ECO:0007669"/>
    <property type="project" value="TreeGrafter"/>
</dbReference>
<dbReference type="FunFam" id="3.20.20.80:FF:000130">
    <property type="entry name" value="Endoglucanase C"/>
    <property type="match status" value="1"/>
</dbReference>
<evidence type="ECO:0000256" key="3">
    <source>
        <dbReference type="ARBA" id="ARBA00023295"/>
    </source>
</evidence>
<dbReference type="InterPro" id="IPR050386">
    <property type="entry name" value="Glycosyl_hydrolase_5"/>
</dbReference>
<dbReference type="EMBL" id="ML119109">
    <property type="protein sequence ID" value="RPB16445.1"/>
    <property type="molecule type" value="Genomic_DNA"/>
</dbReference>
<keyword evidence="4" id="KW-0961">Cell wall biogenesis/degradation</keyword>
<dbReference type="STRING" id="1392247.A0A3N4LER9"/>
<evidence type="ECO:0000259" key="6">
    <source>
        <dbReference type="Pfam" id="PF00150"/>
    </source>
</evidence>
<name>A0A3N4LER9_9PEZI</name>
<dbReference type="PANTHER" id="PTHR31297">
    <property type="entry name" value="GLUCAN ENDO-1,6-BETA-GLUCOSIDASE B"/>
    <property type="match status" value="1"/>
</dbReference>
<evidence type="ECO:0000256" key="5">
    <source>
        <dbReference type="RuleBase" id="RU361153"/>
    </source>
</evidence>
<reference evidence="7 8" key="1">
    <citation type="journal article" date="2018" name="Nat. Ecol. Evol.">
        <title>Pezizomycetes genomes reveal the molecular basis of ectomycorrhizal truffle lifestyle.</title>
        <authorList>
            <person name="Murat C."/>
            <person name="Payen T."/>
            <person name="Noel B."/>
            <person name="Kuo A."/>
            <person name="Morin E."/>
            <person name="Chen J."/>
            <person name="Kohler A."/>
            <person name="Krizsan K."/>
            <person name="Balestrini R."/>
            <person name="Da Silva C."/>
            <person name="Montanini B."/>
            <person name="Hainaut M."/>
            <person name="Levati E."/>
            <person name="Barry K.W."/>
            <person name="Belfiori B."/>
            <person name="Cichocki N."/>
            <person name="Clum A."/>
            <person name="Dockter R.B."/>
            <person name="Fauchery L."/>
            <person name="Guy J."/>
            <person name="Iotti M."/>
            <person name="Le Tacon F."/>
            <person name="Lindquist E.A."/>
            <person name="Lipzen A."/>
            <person name="Malagnac F."/>
            <person name="Mello A."/>
            <person name="Molinier V."/>
            <person name="Miyauchi S."/>
            <person name="Poulain J."/>
            <person name="Riccioni C."/>
            <person name="Rubini A."/>
            <person name="Sitrit Y."/>
            <person name="Splivallo R."/>
            <person name="Traeger S."/>
            <person name="Wang M."/>
            <person name="Zifcakova L."/>
            <person name="Wipf D."/>
            <person name="Zambonelli A."/>
            <person name="Paolocci F."/>
            <person name="Nowrousian M."/>
            <person name="Ottonello S."/>
            <person name="Baldrian P."/>
            <person name="Spatafora J.W."/>
            <person name="Henrissat B."/>
            <person name="Nagy L.G."/>
            <person name="Aury J.M."/>
            <person name="Wincker P."/>
            <person name="Grigoriev I.V."/>
            <person name="Bonfante P."/>
            <person name="Martin F.M."/>
        </authorList>
    </citation>
    <scope>NUCLEOTIDE SEQUENCE [LARGE SCALE GENOMIC DNA]</scope>
    <source>
        <strain evidence="7 8">CCBAS932</strain>
    </source>
</reference>